<protein>
    <submittedName>
        <fullName evidence="1">Uncharacterized protein</fullName>
    </submittedName>
</protein>
<name>A0A9W9I1I1_9EURO</name>
<sequence length="188" mass="21007">MGALHKNWRRPANRLPTIVVPRPGNAGPERNGARRTAMIDAFEPGRGRTKASFQLDLDVYQASLYCLLFGRGQENGVHGRGPDPISDGSRETALLLGDERRQQTAPIAILMQPRSEARRKNEGRGSSMGYLLFIAHFFLWDVVRIGPPYSFTSRSLLSLCGSRRLQYVECPTCIAFASSFRPARPVQY</sequence>
<reference evidence="1" key="1">
    <citation type="submission" date="2022-11" db="EMBL/GenBank/DDBJ databases">
        <authorList>
            <person name="Petersen C."/>
        </authorList>
    </citation>
    <scope>NUCLEOTIDE SEQUENCE</scope>
    <source>
        <strain evidence="1">IBT 26290</strain>
    </source>
</reference>
<dbReference type="Proteomes" id="UP001149163">
    <property type="component" value="Unassembled WGS sequence"/>
</dbReference>
<reference evidence="1" key="2">
    <citation type="journal article" date="2023" name="IMA Fungus">
        <title>Comparative genomic study of the Penicillium genus elucidates a diverse pangenome and 15 lateral gene transfer events.</title>
        <authorList>
            <person name="Petersen C."/>
            <person name="Sorensen T."/>
            <person name="Nielsen M.R."/>
            <person name="Sondergaard T.E."/>
            <person name="Sorensen J.L."/>
            <person name="Fitzpatrick D.A."/>
            <person name="Frisvad J.C."/>
            <person name="Nielsen K.L."/>
        </authorList>
    </citation>
    <scope>NUCLEOTIDE SEQUENCE</scope>
    <source>
        <strain evidence="1">IBT 26290</strain>
    </source>
</reference>
<gene>
    <name evidence="1" type="ORF">N7482_004882</name>
</gene>
<dbReference type="EMBL" id="JAPQKN010000003">
    <property type="protein sequence ID" value="KAJ5166101.1"/>
    <property type="molecule type" value="Genomic_DNA"/>
</dbReference>
<comment type="caution">
    <text evidence="1">The sequence shown here is derived from an EMBL/GenBank/DDBJ whole genome shotgun (WGS) entry which is preliminary data.</text>
</comment>
<organism evidence="1 2">
    <name type="scientific">Penicillium canariense</name>
    <dbReference type="NCBI Taxonomy" id="189055"/>
    <lineage>
        <taxon>Eukaryota</taxon>
        <taxon>Fungi</taxon>
        <taxon>Dikarya</taxon>
        <taxon>Ascomycota</taxon>
        <taxon>Pezizomycotina</taxon>
        <taxon>Eurotiomycetes</taxon>
        <taxon>Eurotiomycetidae</taxon>
        <taxon>Eurotiales</taxon>
        <taxon>Aspergillaceae</taxon>
        <taxon>Penicillium</taxon>
    </lineage>
</organism>
<evidence type="ECO:0000313" key="1">
    <source>
        <dbReference type="EMBL" id="KAJ5166101.1"/>
    </source>
</evidence>
<keyword evidence="2" id="KW-1185">Reference proteome</keyword>
<evidence type="ECO:0000313" key="2">
    <source>
        <dbReference type="Proteomes" id="UP001149163"/>
    </source>
</evidence>
<dbReference type="AlphaFoldDB" id="A0A9W9I1I1"/>
<proteinExistence type="predicted"/>
<dbReference type="GeneID" id="81426183"/>
<accession>A0A9W9I1I1</accession>
<dbReference type="RefSeq" id="XP_056542562.1">
    <property type="nucleotide sequence ID" value="XM_056687007.1"/>
</dbReference>